<dbReference type="SUPFAM" id="SSF56672">
    <property type="entry name" value="DNA/RNA polymerases"/>
    <property type="match status" value="1"/>
</dbReference>
<dbReference type="PANTHER" id="PTHR15503:SF22">
    <property type="entry name" value="TRANSPOSON TY3-I GAG POLYPROTEIN"/>
    <property type="match status" value="1"/>
</dbReference>
<dbReference type="Proteomes" id="UP000265515">
    <property type="component" value="Unassembled WGS sequence"/>
</dbReference>
<dbReference type="OrthoDB" id="264917at2759"/>
<evidence type="ECO:0000256" key="1">
    <source>
        <dbReference type="SAM" id="MobiDB-lite"/>
    </source>
</evidence>
<dbReference type="InterPro" id="IPR043502">
    <property type="entry name" value="DNA/RNA_pol_sf"/>
</dbReference>
<dbReference type="PANTHER" id="PTHR15503">
    <property type="entry name" value="LDOC1 RELATED"/>
    <property type="match status" value="1"/>
</dbReference>
<protein>
    <submittedName>
        <fullName evidence="2">Uncharacterized protein</fullName>
    </submittedName>
</protein>
<dbReference type="InterPro" id="IPR032567">
    <property type="entry name" value="RTL1-rel"/>
</dbReference>
<evidence type="ECO:0000313" key="2">
    <source>
        <dbReference type="EMBL" id="GBG73264.1"/>
    </source>
</evidence>
<dbReference type="AlphaFoldDB" id="A0A388KT74"/>
<keyword evidence="3" id="KW-1185">Reference proteome</keyword>
<evidence type="ECO:0000313" key="3">
    <source>
        <dbReference type="Proteomes" id="UP000265515"/>
    </source>
</evidence>
<name>A0A388KT74_CHABU</name>
<dbReference type="Gramene" id="GBG73264">
    <property type="protein sequence ID" value="GBG73264"/>
    <property type="gene ID" value="CBR_g12983"/>
</dbReference>
<feature type="compositionally biased region" description="Acidic residues" evidence="1">
    <location>
        <begin position="682"/>
        <end position="694"/>
    </location>
</feature>
<dbReference type="InterPro" id="IPR021109">
    <property type="entry name" value="Peptidase_aspartic_dom_sf"/>
</dbReference>
<accession>A0A388KT74</accession>
<dbReference type="Gene3D" id="2.40.70.10">
    <property type="entry name" value="Acid Proteases"/>
    <property type="match status" value="1"/>
</dbReference>
<feature type="region of interest" description="Disordered" evidence="1">
    <location>
        <begin position="652"/>
        <end position="694"/>
    </location>
</feature>
<dbReference type="CDD" id="cd00303">
    <property type="entry name" value="retropepsin_like"/>
    <property type="match status" value="1"/>
</dbReference>
<sequence>MGLPLEYGSMHRERYEVRHCVEEGLPFGSTSVSKDDGRRIVGTLAEFRSLDIREEINSRYLFVEGIRRFRVLGRIECLPASFCQLVAQVEFFDDAPCRTAEEMRELQTLSRHVMDMCASISVKAMKRLSSSSGCEDPVLASFAVASLLNLKLKQQRRVEGSVELIFFKMPINRRYIRVLIDNGSTTNFFSPYGIRKAGLGMKQVELQNPCQTQVGNQEVVTHVTFDEDRTVTHELNFYVMDKCRFDAAIGLGWLKAHCLRTTWGDNQFVMRDAKGNERTVLLYETRESPVTLLSANKFCKTVRRRKEAEHVHVALVKPLHVPSTVATFSTSESNFTSTTSTSIPSTSTVKNQFTFDPSTSSSVVIAVNSQSDFLSPDEDDPLPEVPSNIRRLLNRFPEVMDEPRGVPKRPVKHKIEIIEGSVPPKGCVYHMGQGELEELRSQIDDMIDRGWIRPRTSAQNDLVLTGIQYSGPMVDKRAATLPSKYDGKADITSWISSMRSYFEVMRTPQEDRSMIMGTNTEPAVRNHIELQVVAANYERIDLTEWLKVTPVRTLEDLLLARYQDKHAALKARLKLEALKGQTWRSSMQALEQHLTGLFTTPDLGMTDVSCMDVVMGVAPKEYLSLLALKDHTTWRELMTDLVNLEAKDLARRKKAPAAGGKPQRKRFGSSNQLALHDHGEAEDQSYADDLSDSR</sequence>
<comment type="caution">
    <text evidence="2">The sequence shown here is derived from an EMBL/GenBank/DDBJ whole genome shotgun (WGS) entry which is preliminary data.</text>
</comment>
<gene>
    <name evidence="2" type="ORF">CBR_g12983</name>
</gene>
<reference evidence="2 3" key="1">
    <citation type="journal article" date="2018" name="Cell">
        <title>The Chara Genome: Secondary Complexity and Implications for Plant Terrestrialization.</title>
        <authorList>
            <person name="Nishiyama T."/>
            <person name="Sakayama H."/>
            <person name="Vries J.D."/>
            <person name="Buschmann H."/>
            <person name="Saint-Marcoux D."/>
            <person name="Ullrich K.K."/>
            <person name="Haas F.B."/>
            <person name="Vanderstraeten L."/>
            <person name="Becker D."/>
            <person name="Lang D."/>
            <person name="Vosolsobe S."/>
            <person name="Rombauts S."/>
            <person name="Wilhelmsson P.K.I."/>
            <person name="Janitza P."/>
            <person name="Kern R."/>
            <person name="Heyl A."/>
            <person name="Rumpler F."/>
            <person name="Villalobos L.I.A.C."/>
            <person name="Clay J.M."/>
            <person name="Skokan R."/>
            <person name="Toyoda A."/>
            <person name="Suzuki Y."/>
            <person name="Kagoshima H."/>
            <person name="Schijlen E."/>
            <person name="Tajeshwar N."/>
            <person name="Catarino B."/>
            <person name="Hetherington A.J."/>
            <person name="Saltykova A."/>
            <person name="Bonnot C."/>
            <person name="Breuninger H."/>
            <person name="Symeonidi A."/>
            <person name="Radhakrishnan G.V."/>
            <person name="Van Nieuwerburgh F."/>
            <person name="Deforce D."/>
            <person name="Chang C."/>
            <person name="Karol K.G."/>
            <person name="Hedrich R."/>
            <person name="Ulvskov P."/>
            <person name="Glockner G."/>
            <person name="Delwiche C.F."/>
            <person name="Petrasek J."/>
            <person name="Van de Peer Y."/>
            <person name="Friml J."/>
            <person name="Beilby M."/>
            <person name="Dolan L."/>
            <person name="Kohara Y."/>
            <person name="Sugano S."/>
            <person name="Fujiyama A."/>
            <person name="Delaux P.-M."/>
            <person name="Quint M."/>
            <person name="TheiBen G."/>
            <person name="Hagemann M."/>
            <person name="Harholt J."/>
            <person name="Dunand C."/>
            <person name="Zachgo S."/>
            <person name="Langdale J."/>
            <person name="Maumus F."/>
            <person name="Straeten D.V.D."/>
            <person name="Gould S.B."/>
            <person name="Rensing S.A."/>
        </authorList>
    </citation>
    <scope>NUCLEOTIDE SEQUENCE [LARGE SCALE GENOMIC DNA]</scope>
    <source>
        <strain evidence="2 3">S276</strain>
    </source>
</reference>
<dbReference type="Gene3D" id="3.10.10.10">
    <property type="entry name" value="HIV Type 1 Reverse Transcriptase, subunit A, domain 1"/>
    <property type="match status" value="1"/>
</dbReference>
<proteinExistence type="predicted"/>
<organism evidence="2 3">
    <name type="scientific">Chara braunii</name>
    <name type="common">Braun's stonewort</name>
    <dbReference type="NCBI Taxonomy" id="69332"/>
    <lineage>
        <taxon>Eukaryota</taxon>
        <taxon>Viridiplantae</taxon>
        <taxon>Streptophyta</taxon>
        <taxon>Charophyceae</taxon>
        <taxon>Charales</taxon>
        <taxon>Characeae</taxon>
        <taxon>Chara</taxon>
    </lineage>
</organism>
<dbReference type="EMBL" id="BFEA01000180">
    <property type="protein sequence ID" value="GBG73264.1"/>
    <property type="molecule type" value="Genomic_DNA"/>
</dbReference>